<comment type="subcellular location">
    <subcellularLocation>
        <location evidence="1">Cell membrane</location>
        <topology evidence="1">Multi-pass membrane protein</topology>
    </subcellularLocation>
</comment>
<feature type="transmembrane region" description="Helical" evidence="6">
    <location>
        <begin position="147"/>
        <end position="165"/>
    </location>
</feature>
<feature type="transmembrane region" description="Helical" evidence="6">
    <location>
        <begin position="171"/>
        <end position="191"/>
    </location>
</feature>
<accession>A0ABQ5Q9Q1</accession>
<dbReference type="InterPro" id="IPR038730">
    <property type="entry name" value="HyfE-like"/>
</dbReference>
<dbReference type="EMBL" id="BSDD01000004">
    <property type="protein sequence ID" value="GLH70769.1"/>
    <property type="molecule type" value="Genomic_DNA"/>
</dbReference>
<evidence type="ECO:0000256" key="2">
    <source>
        <dbReference type="ARBA" id="ARBA00022475"/>
    </source>
</evidence>
<feature type="transmembrane region" description="Helical" evidence="6">
    <location>
        <begin position="120"/>
        <end position="138"/>
    </location>
</feature>
<feature type="transmembrane region" description="Helical" evidence="6">
    <location>
        <begin position="48"/>
        <end position="66"/>
    </location>
</feature>
<keyword evidence="2" id="KW-1003">Cell membrane</keyword>
<evidence type="ECO:0000313" key="8">
    <source>
        <dbReference type="Proteomes" id="UP001165089"/>
    </source>
</evidence>
<keyword evidence="3 6" id="KW-0812">Transmembrane</keyword>
<keyword evidence="5 6" id="KW-0472">Membrane</keyword>
<evidence type="ECO:0000256" key="1">
    <source>
        <dbReference type="ARBA" id="ARBA00004651"/>
    </source>
</evidence>
<sequence>MSPDLLIALVMLTNFTLVATSRINKAIQVAVAQGVILGLMPLAMGLGRHVHILAMAAAAIAVKGWFIPFLLRRALRHVKIHREVDPFIGYTASLLLCAAGTGLSLVLAHNLPLKPGATPAFLVPAALATLFTGFLLLVSRRKALTQVVGYLVLENGIYLFALLLVEDMPVLVETGILLDLFVGVFVMGIVINHIRTAFDSTDTRHLAELKD</sequence>
<evidence type="ECO:0000256" key="4">
    <source>
        <dbReference type="ARBA" id="ARBA00022989"/>
    </source>
</evidence>
<proteinExistence type="predicted"/>
<name>A0ABQ5Q9Q1_9BACT</name>
<evidence type="ECO:0000256" key="5">
    <source>
        <dbReference type="ARBA" id="ARBA00023136"/>
    </source>
</evidence>
<organism evidence="7 8">
    <name type="scientific">Geothrix rubra</name>
    <dbReference type="NCBI Taxonomy" id="2927977"/>
    <lineage>
        <taxon>Bacteria</taxon>
        <taxon>Pseudomonadati</taxon>
        <taxon>Acidobacteriota</taxon>
        <taxon>Holophagae</taxon>
        <taxon>Holophagales</taxon>
        <taxon>Holophagaceae</taxon>
        <taxon>Geothrix</taxon>
    </lineage>
</organism>
<reference evidence="7 8" key="1">
    <citation type="journal article" date="2023" name="Antonie Van Leeuwenhoek">
        <title>Mesoterricola silvestris gen. nov., sp. nov., Mesoterricola sediminis sp. nov., Geothrix oryzae sp. nov., Geothrix edaphica sp. nov., Geothrix rubra sp. nov., and Geothrix limicola sp. nov., six novel members of Acidobacteriota isolated from soils.</title>
        <authorList>
            <person name="Itoh H."/>
            <person name="Sugisawa Y."/>
            <person name="Mise K."/>
            <person name="Xu Z."/>
            <person name="Kuniyasu M."/>
            <person name="Ushijima N."/>
            <person name="Kawano K."/>
            <person name="Kobayashi E."/>
            <person name="Shiratori Y."/>
            <person name="Masuda Y."/>
            <person name="Senoo K."/>
        </authorList>
    </citation>
    <scope>NUCLEOTIDE SEQUENCE [LARGE SCALE GENOMIC DNA]</scope>
    <source>
        <strain evidence="7 8">Red803</strain>
    </source>
</reference>
<keyword evidence="8" id="KW-1185">Reference proteome</keyword>
<protein>
    <submittedName>
        <fullName evidence="7">Hydrogenase</fullName>
    </submittedName>
</protein>
<dbReference type="Proteomes" id="UP001165089">
    <property type="component" value="Unassembled WGS sequence"/>
</dbReference>
<evidence type="ECO:0000313" key="7">
    <source>
        <dbReference type="EMBL" id="GLH70769.1"/>
    </source>
</evidence>
<feature type="transmembrane region" description="Helical" evidence="6">
    <location>
        <begin position="87"/>
        <end position="108"/>
    </location>
</feature>
<dbReference type="PANTHER" id="PTHR38601">
    <property type="entry name" value="HYDROGENASE-4 COMPONENT E"/>
    <property type="match status" value="1"/>
</dbReference>
<evidence type="ECO:0000256" key="6">
    <source>
        <dbReference type="SAM" id="Phobius"/>
    </source>
</evidence>
<keyword evidence="4 6" id="KW-1133">Transmembrane helix</keyword>
<dbReference type="RefSeq" id="WP_285726320.1">
    <property type="nucleotide sequence ID" value="NZ_BSDD01000004.1"/>
</dbReference>
<evidence type="ECO:0000256" key="3">
    <source>
        <dbReference type="ARBA" id="ARBA00022692"/>
    </source>
</evidence>
<gene>
    <name evidence="7" type="primary">ehrC</name>
    <name evidence="7" type="ORF">GETHPA_23020</name>
</gene>
<dbReference type="PANTHER" id="PTHR38601:SF1">
    <property type="entry name" value="HYDROGENASE-4 COMPONENT E"/>
    <property type="match status" value="1"/>
</dbReference>
<comment type="caution">
    <text evidence="7">The sequence shown here is derived from an EMBL/GenBank/DDBJ whole genome shotgun (WGS) entry which is preliminary data.</text>
</comment>